<organism evidence="4 5">
    <name type="scientific">Allacma fusca</name>
    <dbReference type="NCBI Taxonomy" id="39272"/>
    <lineage>
        <taxon>Eukaryota</taxon>
        <taxon>Metazoa</taxon>
        <taxon>Ecdysozoa</taxon>
        <taxon>Arthropoda</taxon>
        <taxon>Hexapoda</taxon>
        <taxon>Collembola</taxon>
        <taxon>Symphypleona</taxon>
        <taxon>Sminthuridae</taxon>
        <taxon>Allacma</taxon>
    </lineage>
</organism>
<evidence type="ECO:0000256" key="1">
    <source>
        <dbReference type="SAM" id="MobiDB-lite"/>
    </source>
</evidence>
<sequence length="910" mass="103191">MVLRLPFVSALWVPLTLLLFAASIGISQTADDSGNSDGANATSKWNKTGNPQIDYLTDPNLPRELNGYNLSDYPFFNRVPTNISFKCDGLKDGFYASIEHKCQLYHHCLFGTRYDFLCANYTAFDQRTFICQFVSDVDCPNSALFFHRNDALYVTKSTTTEAPVRSRDRGSRGRRPIRPALPPPSQKNEDAVESSPRDESGSGTGNSKSLSSNGTKKQKYVEPEDDYYDEPYEEERERPRRPYRRRPWRKRPTRPIYYYPPYDYYDDDYDYEEPVRRPYARRYQDRERGRLDAETDEDPPPRKLGKRRDKERRKQVVDEDYPVDEAPRPKSAASSKSSTTTSTSTTEPPVFDPVVLVKNRDDLFTMSRAPPKIKPPVPLRERTKFHQMQGRIPPEPSSTTTTEAPAPQPSKRRIPTSKPAENEPYDQSYYDEDYEQAQAPAKKSSKYLPFPTTAATTTTTTSTTTTSTTTTTPAPLYEYEYEEYEEEQPQINVEPTTTTTTTTTPRPNSSNRRGRNNRKRQEDQGQSVFPTAADATQENRIPLSSTPGVKQFESNDGIDTTVKNPAFRTAYGSRPRSSFFNKGAFATTATTTLSPTATATTTTTTPKPEVISTYRPKDYRSYVPQRAFIETTTQNSRTSSRFWQRQQPKATSVAVTTTTTTTTAPEAADYVYYDDSVTLSRYGQRSASTYPQYPQTAPEYVADSPEQPEASEEAPTAPPAPDQVLINNYQPAQTQPEAPTSYRNSPGSSRYQVPRAVEQTNYVTPFSTAPSLPKTTAASYLQYQEPHQPQSHRPQSNLQQSQQSQNQPEFISLLPEDEEATYYSQRDNDPGSSHMMSMISPSAQSLQSPQSLPQNRFRNQVTRMFTSPQELYPVYAPAPQFFECRGVMVLKEKNVSDHIDSNHIILDKRH</sequence>
<gene>
    <name evidence="4" type="ORF">AFUS01_LOCUS4772</name>
</gene>
<dbReference type="PROSITE" id="PS50940">
    <property type="entry name" value="CHIT_BIND_II"/>
    <property type="match status" value="1"/>
</dbReference>
<feature type="region of interest" description="Disordered" evidence="1">
    <location>
        <begin position="784"/>
        <end position="807"/>
    </location>
</feature>
<feature type="compositionally biased region" description="Basic residues" evidence="1">
    <location>
        <begin position="241"/>
        <end position="253"/>
    </location>
</feature>
<feature type="compositionally biased region" description="Polar residues" evidence="1">
    <location>
        <begin position="524"/>
        <end position="561"/>
    </location>
</feature>
<feature type="compositionally biased region" description="Polar residues" evidence="1">
    <location>
        <begin position="684"/>
        <end position="695"/>
    </location>
</feature>
<feature type="region of interest" description="Disordered" evidence="1">
    <location>
        <begin position="732"/>
        <end position="751"/>
    </location>
</feature>
<dbReference type="SMART" id="SM00494">
    <property type="entry name" value="ChtBD2"/>
    <property type="match status" value="1"/>
</dbReference>
<accession>A0A8J2J992</accession>
<feature type="compositionally biased region" description="Basic and acidic residues" evidence="1">
    <location>
        <begin position="187"/>
        <end position="200"/>
    </location>
</feature>
<dbReference type="GO" id="GO:0008061">
    <property type="term" value="F:chitin binding"/>
    <property type="evidence" value="ECO:0007669"/>
    <property type="project" value="InterPro"/>
</dbReference>
<evidence type="ECO:0000313" key="5">
    <source>
        <dbReference type="Proteomes" id="UP000708208"/>
    </source>
</evidence>
<protein>
    <recommendedName>
        <fullName evidence="3">Chitin-binding type-2 domain-containing protein</fullName>
    </recommendedName>
</protein>
<feature type="domain" description="Chitin-binding type-2" evidence="3">
    <location>
        <begin position="84"/>
        <end position="141"/>
    </location>
</feature>
<dbReference type="OrthoDB" id="3360904at2759"/>
<evidence type="ECO:0000313" key="4">
    <source>
        <dbReference type="EMBL" id="CAG7708411.1"/>
    </source>
</evidence>
<dbReference type="EMBL" id="CAJVCH010030054">
    <property type="protein sequence ID" value="CAG7708411.1"/>
    <property type="molecule type" value="Genomic_DNA"/>
</dbReference>
<dbReference type="Pfam" id="PF01607">
    <property type="entry name" value="CBM_14"/>
    <property type="match status" value="1"/>
</dbReference>
<feature type="compositionally biased region" description="Low complexity" evidence="1">
    <location>
        <begin position="254"/>
        <end position="263"/>
    </location>
</feature>
<comment type="caution">
    <text evidence="4">The sequence shown here is derived from an EMBL/GenBank/DDBJ whole genome shotgun (WGS) entry which is preliminary data.</text>
</comment>
<evidence type="ECO:0000259" key="3">
    <source>
        <dbReference type="PROSITE" id="PS50940"/>
    </source>
</evidence>
<dbReference type="Proteomes" id="UP000708208">
    <property type="component" value="Unassembled WGS sequence"/>
</dbReference>
<dbReference type="AlphaFoldDB" id="A0A8J2J992"/>
<keyword evidence="2" id="KW-0732">Signal</keyword>
<feature type="compositionally biased region" description="Polar residues" evidence="1">
    <location>
        <begin position="822"/>
        <end position="835"/>
    </location>
</feature>
<feature type="compositionally biased region" description="Acidic residues" evidence="1">
    <location>
        <begin position="223"/>
        <end position="234"/>
    </location>
</feature>
<feature type="chain" id="PRO_5035324831" description="Chitin-binding type-2 domain-containing protein" evidence="2">
    <location>
        <begin position="30"/>
        <end position="910"/>
    </location>
</feature>
<feature type="compositionally biased region" description="Polar residues" evidence="1">
    <location>
        <begin position="205"/>
        <end position="215"/>
    </location>
</feature>
<dbReference type="InterPro" id="IPR002557">
    <property type="entry name" value="Chitin-bd_dom"/>
</dbReference>
<feature type="region of interest" description="Disordered" evidence="1">
    <location>
        <begin position="158"/>
        <end position="561"/>
    </location>
</feature>
<feature type="compositionally biased region" description="Polar residues" evidence="1">
    <location>
        <begin position="784"/>
        <end position="794"/>
    </location>
</feature>
<feature type="signal peptide" evidence="2">
    <location>
        <begin position="1"/>
        <end position="29"/>
    </location>
</feature>
<reference evidence="4" key="1">
    <citation type="submission" date="2021-06" db="EMBL/GenBank/DDBJ databases">
        <authorList>
            <person name="Hodson N. C."/>
            <person name="Mongue J. A."/>
            <person name="Jaron S. K."/>
        </authorList>
    </citation>
    <scope>NUCLEOTIDE SEQUENCE</scope>
</reference>
<feature type="compositionally biased region" description="Acidic residues" evidence="1">
    <location>
        <begin position="479"/>
        <end position="488"/>
    </location>
</feature>
<feature type="compositionally biased region" description="Low complexity" evidence="1">
    <location>
        <begin position="795"/>
        <end position="807"/>
    </location>
</feature>
<feature type="compositionally biased region" description="Low complexity" evidence="1">
    <location>
        <begin position="330"/>
        <end position="346"/>
    </location>
</feature>
<name>A0A8J2J992_9HEXA</name>
<proteinExistence type="predicted"/>
<feature type="compositionally biased region" description="Low complexity" evidence="1">
    <location>
        <begin position="496"/>
        <end position="511"/>
    </location>
</feature>
<dbReference type="GO" id="GO:0005576">
    <property type="term" value="C:extracellular region"/>
    <property type="evidence" value="ECO:0007669"/>
    <property type="project" value="InterPro"/>
</dbReference>
<feature type="compositionally biased region" description="Basic and acidic residues" evidence="1">
    <location>
        <begin position="282"/>
        <end position="293"/>
    </location>
</feature>
<feature type="compositionally biased region" description="Low complexity" evidence="1">
    <location>
        <begin position="840"/>
        <end position="851"/>
    </location>
</feature>
<feature type="region of interest" description="Disordered" evidence="1">
    <location>
        <begin position="821"/>
        <end position="851"/>
    </location>
</feature>
<feature type="compositionally biased region" description="Low complexity" evidence="1">
    <location>
        <begin position="452"/>
        <end position="472"/>
    </location>
</feature>
<evidence type="ECO:0000256" key="2">
    <source>
        <dbReference type="SAM" id="SignalP"/>
    </source>
</evidence>
<feature type="region of interest" description="Disordered" evidence="1">
    <location>
        <begin position="684"/>
        <end position="724"/>
    </location>
</feature>
<keyword evidence="5" id="KW-1185">Reference proteome</keyword>